<dbReference type="Proteomes" id="UP000183407">
    <property type="component" value="Unassembled WGS sequence"/>
</dbReference>
<dbReference type="Pfam" id="PF08402">
    <property type="entry name" value="TOBE_2"/>
    <property type="match status" value="1"/>
</dbReference>
<evidence type="ECO:0000256" key="6">
    <source>
        <dbReference type="ARBA" id="ARBA00022967"/>
    </source>
</evidence>
<dbReference type="OrthoDB" id="9802264at2"/>
<keyword evidence="6" id="KW-1278">Translocase</keyword>
<dbReference type="Gene3D" id="2.40.50.100">
    <property type="match status" value="1"/>
</dbReference>
<keyword evidence="7" id="KW-0472">Membrane</keyword>
<keyword evidence="2" id="KW-1003">Cell membrane</keyword>
<dbReference type="InterPro" id="IPR050093">
    <property type="entry name" value="ABC_SmlMolc_Importer"/>
</dbReference>
<organism evidence="11 12">
    <name type="scientific">Rhodococcus jostii</name>
    <dbReference type="NCBI Taxonomy" id="132919"/>
    <lineage>
        <taxon>Bacteria</taxon>
        <taxon>Bacillati</taxon>
        <taxon>Actinomycetota</taxon>
        <taxon>Actinomycetes</taxon>
        <taxon>Mycobacteriales</taxon>
        <taxon>Nocardiaceae</taxon>
        <taxon>Rhodococcus</taxon>
    </lineage>
</organism>
<evidence type="ECO:0000313" key="11">
    <source>
        <dbReference type="EMBL" id="SEB42908.1"/>
    </source>
</evidence>
<dbReference type="InterPro" id="IPR013611">
    <property type="entry name" value="Transp-assoc_OB_typ2"/>
</dbReference>
<dbReference type="GO" id="GO:0016887">
    <property type="term" value="F:ATP hydrolysis activity"/>
    <property type="evidence" value="ECO:0007669"/>
    <property type="project" value="InterPro"/>
</dbReference>
<feature type="region of interest" description="Disordered" evidence="9">
    <location>
        <begin position="1"/>
        <end position="23"/>
    </location>
</feature>
<keyword evidence="3" id="KW-0997">Cell inner membrane</keyword>
<dbReference type="SUPFAM" id="SSF50331">
    <property type="entry name" value="MOP-like"/>
    <property type="match status" value="1"/>
</dbReference>
<dbReference type="Gene3D" id="3.40.50.300">
    <property type="entry name" value="P-loop containing nucleotide triphosphate hydrolases"/>
    <property type="match status" value="1"/>
</dbReference>
<evidence type="ECO:0000256" key="2">
    <source>
        <dbReference type="ARBA" id="ARBA00022475"/>
    </source>
</evidence>
<dbReference type="InterPro" id="IPR008995">
    <property type="entry name" value="Mo/tungstate-bd_C_term_dom"/>
</dbReference>
<feature type="domain" description="ABC transporter" evidence="10">
    <location>
        <begin position="32"/>
        <end position="262"/>
    </location>
</feature>
<evidence type="ECO:0000256" key="8">
    <source>
        <dbReference type="ARBA" id="ARBA00066388"/>
    </source>
</evidence>
<evidence type="ECO:0000259" key="10">
    <source>
        <dbReference type="PROSITE" id="PS50893"/>
    </source>
</evidence>
<keyword evidence="1" id="KW-0813">Transport</keyword>
<dbReference type="FunFam" id="3.40.50.300:FF:000425">
    <property type="entry name" value="Probable ABC transporter, ATP-binding subunit"/>
    <property type="match status" value="1"/>
</dbReference>
<dbReference type="InterPro" id="IPR027417">
    <property type="entry name" value="P-loop_NTPase"/>
</dbReference>
<dbReference type="PANTHER" id="PTHR42781:SF1">
    <property type="entry name" value="THIAMINE IMPORT ATP-BINDING PROTEIN THIQ"/>
    <property type="match status" value="1"/>
</dbReference>
<dbReference type="GO" id="GO:0043190">
    <property type="term" value="C:ATP-binding cassette (ABC) transporter complex"/>
    <property type="evidence" value="ECO:0007669"/>
    <property type="project" value="InterPro"/>
</dbReference>
<dbReference type="GO" id="GO:0005524">
    <property type="term" value="F:ATP binding"/>
    <property type="evidence" value="ECO:0007669"/>
    <property type="project" value="UniProtKB-KW"/>
</dbReference>
<evidence type="ECO:0000256" key="5">
    <source>
        <dbReference type="ARBA" id="ARBA00022840"/>
    </source>
</evidence>
<dbReference type="PANTHER" id="PTHR42781">
    <property type="entry name" value="SPERMIDINE/PUTRESCINE IMPORT ATP-BINDING PROTEIN POTA"/>
    <property type="match status" value="1"/>
</dbReference>
<accession>A0A1H4JB85</accession>
<sequence length="386" mass="41882">MTTTDHRIPKHNNAAAKRSPKSGAAVLSDTELQLKNLNKSYGGSQVVYDVSLDVASNELITLLGPSGSGKTTTMMMIAGFVTPDSGDIVMDGESITVVPPYQRNIGVVFQNYALFPHMSVSANVEFPLRQRGVSRAAARSRAEEFLELVGLAGYGSRRIPQLSGGQQQRVALARALVFDPPLLIMDEPLSALDKRLREQMQEEIKRIQQAVGVTVLCVTHDQTEAFVLSDRIAVMNEGRILQVGHPREVYERPADSFVAEFLGESNLIRGRVGPEHQGGRVFHTIYGFDLCVERDTPESATAILVRPERAELHRAGEQPEQVFAATPTIHGSILTASFVGSSMVYRVDCDGLEFTVRQPAGGSTPFTPGDAVVLGIHASACAPIQF</sequence>
<dbReference type="InterPro" id="IPR017871">
    <property type="entry name" value="ABC_transporter-like_CS"/>
</dbReference>
<evidence type="ECO:0000256" key="9">
    <source>
        <dbReference type="SAM" id="MobiDB-lite"/>
    </source>
</evidence>
<proteinExistence type="predicted"/>
<dbReference type="RefSeq" id="WP_083400340.1">
    <property type="nucleotide sequence ID" value="NZ_FNTL01000003.1"/>
</dbReference>
<dbReference type="GO" id="GO:0015418">
    <property type="term" value="F:ABC-type quaternary ammonium compound transporting activity"/>
    <property type="evidence" value="ECO:0007669"/>
    <property type="project" value="UniProtKB-EC"/>
</dbReference>
<protein>
    <recommendedName>
        <fullName evidence="8">ABC-type quaternary amine transporter</fullName>
        <ecNumber evidence="8">7.6.2.9</ecNumber>
    </recommendedName>
</protein>
<evidence type="ECO:0000256" key="3">
    <source>
        <dbReference type="ARBA" id="ARBA00022519"/>
    </source>
</evidence>
<dbReference type="PROSITE" id="PS50893">
    <property type="entry name" value="ABC_TRANSPORTER_2"/>
    <property type="match status" value="1"/>
</dbReference>
<gene>
    <name evidence="11" type="ORF">SAMN04490220_0730</name>
</gene>
<dbReference type="SMART" id="SM00382">
    <property type="entry name" value="AAA"/>
    <property type="match status" value="1"/>
</dbReference>
<dbReference type="Pfam" id="PF00005">
    <property type="entry name" value="ABC_tran"/>
    <property type="match status" value="1"/>
</dbReference>
<dbReference type="SUPFAM" id="SSF52540">
    <property type="entry name" value="P-loop containing nucleoside triphosphate hydrolases"/>
    <property type="match status" value="1"/>
</dbReference>
<evidence type="ECO:0000256" key="4">
    <source>
        <dbReference type="ARBA" id="ARBA00022741"/>
    </source>
</evidence>
<keyword evidence="5 11" id="KW-0067">ATP-binding</keyword>
<name>A0A1H4JB85_RHOJO</name>
<dbReference type="InterPro" id="IPR003439">
    <property type="entry name" value="ABC_transporter-like_ATP-bd"/>
</dbReference>
<evidence type="ECO:0000313" key="12">
    <source>
        <dbReference type="Proteomes" id="UP000183407"/>
    </source>
</evidence>
<dbReference type="EC" id="7.6.2.9" evidence="8"/>
<dbReference type="InterPro" id="IPR003593">
    <property type="entry name" value="AAA+_ATPase"/>
</dbReference>
<evidence type="ECO:0000256" key="7">
    <source>
        <dbReference type="ARBA" id="ARBA00023136"/>
    </source>
</evidence>
<reference evidence="12" key="1">
    <citation type="submission" date="2016-10" db="EMBL/GenBank/DDBJ databases">
        <authorList>
            <person name="Varghese N."/>
        </authorList>
    </citation>
    <scope>NUCLEOTIDE SEQUENCE [LARGE SCALE GENOMIC DNA]</scope>
    <source>
        <strain evidence="12">DSM 44719</strain>
    </source>
</reference>
<dbReference type="EMBL" id="FNTL01000003">
    <property type="protein sequence ID" value="SEB42908.1"/>
    <property type="molecule type" value="Genomic_DNA"/>
</dbReference>
<dbReference type="PROSITE" id="PS00211">
    <property type="entry name" value="ABC_TRANSPORTER_1"/>
    <property type="match status" value="1"/>
</dbReference>
<dbReference type="AlphaFoldDB" id="A0A1H4JB85"/>
<evidence type="ECO:0000256" key="1">
    <source>
        <dbReference type="ARBA" id="ARBA00022448"/>
    </source>
</evidence>
<keyword evidence="4" id="KW-0547">Nucleotide-binding</keyword>